<organism evidence="1 2">
    <name type="scientific">Racocetra persica</name>
    <dbReference type="NCBI Taxonomy" id="160502"/>
    <lineage>
        <taxon>Eukaryota</taxon>
        <taxon>Fungi</taxon>
        <taxon>Fungi incertae sedis</taxon>
        <taxon>Mucoromycota</taxon>
        <taxon>Glomeromycotina</taxon>
        <taxon>Glomeromycetes</taxon>
        <taxon>Diversisporales</taxon>
        <taxon>Gigasporaceae</taxon>
        <taxon>Racocetra</taxon>
    </lineage>
</organism>
<accession>A0ACA9RJI2</accession>
<comment type="caution">
    <text evidence="1">The sequence shown here is derived from an EMBL/GenBank/DDBJ whole genome shotgun (WGS) entry which is preliminary data.</text>
</comment>
<gene>
    <name evidence="1" type="ORF">RPERSI_LOCUS20164</name>
</gene>
<proteinExistence type="predicted"/>
<keyword evidence="2" id="KW-1185">Reference proteome</keyword>
<protein>
    <submittedName>
        <fullName evidence="1">17566_t:CDS:1</fullName>
    </submittedName>
</protein>
<name>A0ACA9RJI2_9GLOM</name>
<dbReference type="EMBL" id="CAJVQC010056434">
    <property type="protein sequence ID" value="CAG8796451.1"/>
    <property type="molecule type" value="Genomic_DNA"/>
</dbReference>
<reference evidence="1" key="1">
    <citation type="submission" date="2021-06" db="EMBL/GenBank/DDBJ databases">
        <authorList>
            <person name="Kallberg Y."/>
            <person name="Tangrot J."/>
            <person name="Rosling A."/>
        </authorList>
    </citation>
    <scope>NUCLEOTIDE SEQUENCE</scope>
    <source>
        <strain evidence="1">MA461A</strain>
    </source>
</reference>
<evidence type="ECO:0000313" key="2">
    <source>
        <dbReference type="Proteomes" id="UP000789920"/>
    </source>
</evidence>
<feature type="non-terminal residue" evidence="1">
    <location>
        <position position="57"/>
    </location>
</feature>
<evidence type="ECO:0000313" key="1">
    <source>
        <dbReference type="EMBL" id="CAG8796451.1"/>
    </source>
</evidence>
<dbReference type="Proteomes" id="UP000789920">
    <property type="component" value="Unassembled WGS sequence"/>
</dbReference>
<sequence length="57" mass="6527">MVDDEKGQGYHLDCLELKKEKEISPLLFAKVERLENEIMAMKSNGKAKNREGKKAFS</sequence>